<evidence type="ECO:0000313" key="2">
    <source>
        <dbReference type="Proteomes" id="UP000054477"/>
    </source>
</evidence>
<dbReference type="Proteomes" id="UP000054477">
    <property type="component" value="Unassembled WGS sequence"/>
</dbReference>
<dbReference type="AlphaFoldDB" id="A0A0C9WYU7"/>
<proteinExistence type="predicted"/>
<accession>A0A0C9WYU7</accession>
<protein>
    <submittedName>
        <fullName evidence="1">Uncharacterized protein</fullName>
    </submittedName>
</protein>
<sequence>MPWVSFWNGSMYGFQFDFRTVGSVLQSFAHIQSYIGDWKLRIFTSKRKDISSL</sequence>
<keyword evidence="2" id="KW-1185">Reference proteome</keyword>
<evidence type="ECO:0000313" key="1">
    <source>
        <dbReference type="EMBL" id="KIJ89607.1"/>
    </source>
</evidence>
<dbReference type="HOGENOM" id="CLU_3069012_0_0_1"/>
<name>A0A0C9WYU7_9AGAR</name>
<gene>
    <name evidence="1" type="ORF">K443DRAFT_158430</name>
</gene>
<reference evidence="2" key="2">
    <citation type="submission" date="2015-01" db="EMBL/GenBank/DDBJ databases">
        <title>Evolutionary Origins and Diversification of the Mycorrhizal Mutualists.</title>
        <authorList>
            <consortium name="DOE Joint Genome Institute"/>
            <consortium name="Mycorrhizal Genomics Consortium"/>
            <person name="Kohler A."/>
            <person name="Kuo A."/>
            <person name="Nagy L.G."/>
            <person name="Floudas D."/>
            <person name="Copeland A."/>
            <person name="Barry K.W."/>
            <person name="Cichocki N."/>
            <person name="Veneault-Fourrey C."/>
            <person name="LaButti K."/>
            <person name="Lindquist E.A."/>
            <person name="Lipzen A."/>
            <person name="Lundell T."/>
            <person name="Morin E."/>
            <person name="Murat C."/>
            <person name="Riley R."/>
            <person name="Ohm R."/>
            <person name="Sun H."/>
            <person name="Tunlid A."/>
            <person name="Henrissat B."/>
            <person name="Grigoriev I.V."/>
            <person name="Hibbett D.S."/>
            <person name="Martin F."/>
        </authorList>
    </citation>
    <scope>NUCLEOTIDE SEQUENCE [LARGE SCALE GENOMIC DNA]</scope>
    <source>
        <strain evidence="2">LaAM-08-1</strain>
    </source>
</reference>
<dbReference type="EMBL" id="KN839573">
    <property type="protein sequence ID" value="KIJ89607.1"/>
    <property type="molecule type" value="Genomic_DNA"/>
</dbReference>
<reference evidence="1 2" key="1">
    <citation type="submission" date="2014-04" db="EMBL/GenBank/DDBJ databases">
        <authorList>
            <consortium name="DOE Joint Genome Institute"/>
            <person name="Kuo A."/>
            <person name="Kohler A."/>
            <person name="Nagy L.G."/>
            <person name="Floudas D."/>
            <person name="Copeland A."/>
            <person name="Barry K.W."/>
            <person name="Cichocki N."/>
            <person name="Veneault-Fourrey C."/>
            <person name="LaButti K."/>
            <person name="Lindquist E.A."/>
            <person name="Lipzen A."/>
            <person name="Lundell T."/>
            <person name="Morin E."/>
            <person name="Murat C."/>
            <person name="Sun H."/>
            <person name="Tunlid A."/>
            <person name="Henrissat B."/>
            <person name="Grigoriev I.V."/>
            <person name="Hibbett D.S."/>
            <person name="Martin F."/>
            <person name="Nordberg H.P."/>
            <person name="Cantor M.N."/>
            <person name="Hua S.X."/>
        </authorList>
    </citation>
    <scope>NUCLEOTIDE SEQUENCE [LARGE SCALE GENOMIC DNA]</scope>
    <source>
        <strain evidence="1 2">LaAM-08-1</strain>
    </source>
</reference>
<organism evidence="1 2">
    <name type="scientific">Laccaria amethystina LaAM-08-1</name>
    <dbReference type="NCBI Taxonomy" id="1095629"/>
    <lineage>
        <taxon>Eukaryota</taxon>
        <taxon>Fungi</taxon>
        <taxon>Dikarya</taxon>
        <taxon>Basidiomycota</taxon>
        <taxon>Agaricomycotina</taxon>
        <taxon>Agaricomycetes</taxon>
        <taxon>Agaricomycetidae</taxon>
        <taxon>Agaricales</taxon>
        <taxon>Agaricineae</taxon>
        <taxon>Hydnangiaceae</taxon>
        <taxon>Laccaria</taxon>
    </lineage>
</organism>